<dbReference type="GO" id="GO:0016787">
    <property type="term" value="F:hydrolase activity"/>
    <property type="evidence" value="ECO:0007669"/>
    <property type="project" value="UniProtKB-KW"/>
</dbReference>
<dbReference type="Pfam" id="PF13483">
    <property type="entry name" value="Lactamase_B_3"/>
    <property type="match status" value="1"/>
</dbReference>
<name>A0A2T1ELQ7_9CYAN</name>
<dbReference type="EMBL" id="PVWK01000017">
    <property type="protein sequence ID" value="PSB33666.1"/>
    <property type="molecule type" value="Genomic_DNA"/>
</dbReference>
<dbReference type="PANTHER" id="PTHR36142:SF2">
    <property type="entry name" value="METALLO-HYDROLASE_OXIDOREDUCTASE SUPERFAMILY PROTEIN"/>
    <property type="match status" value="1"/>
</dbReference>
<protein>
    <submittedName>
        <fullName evidence="1">MBL fold metallo-hydrolase</fullName>
    </submittedName>
</protein>
<dbReference type="Gene3D" id="3.60.15.10">
    <property type="entry name" value="Ribonuclease Z/Hydroxyacylglutathione hydrolase-like"/>
    <property type="match status" value="1"/>
</dbReference>
<dbReference type="Proteomes" id="UP000239576">
    <property type="component" value="Unassembled WGS sequence"/>
</dbReference>
<organism evidence="1 2">
    <name type="scientific">Stenomitos frigidus ULC18</name>
    <dbReference type="NCBI Taxonomy" id="2107698"/>
    <lineage>
        <taxon>Bacteria</taxon>
        <taxon>Bacillati</taxon>
        <taxon>Cyanobacteriota</taxon>
        <taxon>Cyanophyceae</taxon>
        <taxon>Leptolyngbyales</taxon>
        <taxon>Leptolyngbyaceae</taxon>
        <taxon>Stenomitos</taxon>
    </lineage>
</organism>
<dbReference type="InterPro" id="IPR036866">
    <property type="entry name" value="RibonucZ/Hydroxyglut_hydro"/>
</dbReference>
<gene>
    <name evidence="1" type="ORF">C7B82_04055</name>
</gene>
<dbReference type="OrthoDB" id="507726at2"/>
<keyword evidence="1" id="KW-0378">Hydrolase</keyword>
<accession>A0A2T1ELQ7</accession>
<keyword evidence="2" id="KW-1185">Reference proteome</keyword>
<evidence type="ECO:0000313" key="2">
    <source>
        <dbReference type="Proteomes" id="UP000239576"/>
    </source>
</evidence>
<dbReference type="RefSeq" id="WP_106255027.1">
    <property type="nucleotide sequence ID" value="NZ_CAWNSW010000080.1"/>
</dbReference>
<reference evidence="1 2" key="2">
    <citation type="submission" date="2018-03" db="EMBL/GenBank/DDBJ databases">
        <title>The ancient ancestry and fast evolution of plastids.</title>
        <authorList>
            <person name="Moore K.R."/>
            <person name="Magnabosco C."/>
            <person name="Momper L."/>
            <person name="Gold D.A."/>
            <person name="Bosak T."/>
            <person name="Fournier G.P."/>
        </authorList>
    </citation>
    <scope>NUCLEOTIDE SEQUENCE [LARGE SCALE GENOMIC DNA]</scope>
    <source>
        <strain evidence="1 2">ULC18</strain>
    </source>
</reference>
<dbReference type="AlphaFoldDB" id="A0A2T1ELQ7"/>
<reference evidence="2" key="1">
    <citation type="submission" date="2018-02" db="EMBL/GenBank/DDBJ databases">
        <authorList>
            <person name="Moore K."/>
            <person name="Momper L."/>
        </authorList>
    </citation>
    <scope>NUCLEOTIDE SEQUENCE [LARGE SCALE GENOMIC DNA]</scope>
    <source>
        <strain evidence="2">ULC18</strain>
    </source>
</reference>
<comment type="caution">
    <text evidence="1">The sequence shown here is derived from an EMBL/GenBank/DDBJ whole genome shotgun (WGS) entry which is preliminary data.</text>
</comment>
<evidence type="ECO:0000313" key="1">
    <source>
        <dbReference type="EMBL" id="PSB33666.1"/>
    </source>
</evidence>
<proteinExistence type="predicted"/>
<dbReference type="SUPFAM" id="SSF56281">
    <property type="entry name" value="Metallo-hydrolase/oxidoreductase"/>
    <property type="match status" value="1"/>
</dbReference>
<dbReference type="PANTHER" id="PTHR36142">
    <property type="entry name" value="METALLO-HYDROLASE/OXIDOREDUCTASE SUPERFAMILY PROTEIN"/>
    <property type="match status" value="1"/>
</dbReference>
<sequence>MRLTRIDLNSWLFHLAGRTILVDPWLVDPLVFYGQPWLFTAYHNTPIAFTPETLPPIDLILISQGVDDHCHKPTLERLDHTIPVVASPTAAKTVRQLGYQQVTAIAHGEVFSLSDALTITAIPGAEIQPGQVENGYLLRDGTTNETLYYEPHLFPTNAPIEQPGQIDVAIAPVIGQVIPLLGQVIMGPSEAMHLVETLKPHFFVPTTLGDIRAEGILPKLIQTVGSVEEFRDRLLASGLPTQLRLPAPGETLELSAIVR</sequence>